<dbReference type="Proteomes" id="UP000183569">
    <property type="component" value="Unassembled WGS sequence"/>
</dbReference>
<dbReference type="GeneID" id="28310665"/>
<accession>A0A1G4Z5I7</accession>
<reference evidence="1 2" key="1">
    <citation type="submission" date="2016-10" db="EMBL/GenBank/DDBJ databases">
        <authorList>
            <person name="Varghese N."/>
            <person name="Submissions S."/>
        </authorList>
    </citation>
    <scope>NUCLEOTIDE SEQUENCE [LARGE SCALE GENOMIC DNA]</scope>
    <source>
        <strain evidence="1 2">CGMCC 1.12102</strain>
    </source>
</reference>
<sequence length="113" mass="13058">MIDKKANLQKLRIPTGWSIGINNLYEVDPVSEYIDYYYGSVLISGDNRLMRLSFDSRYEPEGQPGGDFILVLQRSDYDKKGKLTGVEVIDIKKTKDKKLFVEMLERFMEQGVV</sequence>
<name>A0A1G4Z5I7_9ENTR</name>
<dbReference type="RefSeq" id="WP_017458298.1">
    <property type="nucleotide sequence ID" value="NZ_FMUI01000016.1"/>
</dbReference>
<comment type="caution">
    <text evidence="1">The sequence shown here is derived from an EMBL/GenBank/DDBJ whole genome shotgun (WGS) entry which is preliminary data.</text>
</comment>
<protein>
    <submittedName>
        <fullName evidence="1">Uncharacterized protein</fullName>
    </submittedName>
</protein>
<dbReference type="AlphaFoldDB" id="A0A1G4Z5I7"/>
<proteinExistence type="predicted"/>
<evidence type="ECO:0000313" key="1">
    <source>
        <dbReference type="EMBL" id="SCX60923.1"/>
    </source>
</evidence>
<evidence type="ECO:0000313" key="2">
    <source>
        <dbReference type="Proteomes" id="UP000183569"/>
    </source>
</evidence>
<dbReference type="EMBL" id="FMUI01000016">
    <property type="protein sequence ID" value="SCX60923.1"/>
    <property type="molecule type" value="Genomic_DNA"/>
</dbReference>
<organism evidence="1 2">
    <name type="scientific">Kosakonia sacchari</name>
    <dbReference type="NCBI Taxonomy" id="1158459"/>
    <lineage>
        <taxon>Bacteria</taxon>
        <taxon>Pseudomonadati</taxon>
        <taxon>Pseudomonadota</taxon>
        <taxon>Gammaproteobacteria</taxon>
        <taxon>Enterobacterales</taxon>
        <taxon>Enterobacteriaceae</taxon>
        <taxon>Kosakonia</taxon>
    </lineage>
</organism>
<gene>
    <name evidence="1" type="ORF">SAMN02927897_04031</name>
</gene>